<dbReference type="RefSeq" id="WP_123045716.1">
    <property type="nucleotide sequence ID" value="NZ_RDSR01000010.1"/>
</dbReference>
<keyword evidence="5" id="KW-1185">Reference proteome</keyword>
<dbReference type="Pfam" id="PF01370">
    <property type="entry name" value="Epimerase"/>
    <property type="match status" value="1"/>
</dbReference>
<name>A0A3M8LAL3_9MICO</name>
<comment type="similarity">
    <text evidence="1">Belongs to the NAD(P)-dependent epimerase/dehydratase family. SDR39U1 subfamily.</text>
</comment>
<organism evidence="4 5">
    <name type="scientific">Cryobacterium tepidiphilum</name>
    <dbReference type="NCBI Taxonomy" id="2486026"/>
    <lineage>
        <taxon>Bacteria</taxon>
        <taxon>Bacillati</taxon>
        <taxon>Actinomycetota</taxon>
        <taxon>Actinomycetes</taxon>
        <taxon>Micrococcales</taxon>
        <taxon>Microbacteriaceae</taxon>
        <taxon>Cryobacterium</taxon>
    </lineage>
</organism>
<dbReference type="Gene3D" id="3.40.50.720">
    <property type="entry name" value="NAD(P)-binding Rossmann-like Domain"/>
    <property type="match status" value="1"/>
</dbReference>
<dbReference type="PANTHER" id="PTHR11092">
    <property type="entry name" value="SUGAR NUCLEOTIDE EPIMERASE RELATED"/>
    <property type="match status" value="1"/>
</dbReference>
<dbReference type="PANTHER" id="PTHR11092:SF0">
    <property type="entry name" value="EPIMERASE FAMILY PROTEIN SDR39U1"/>
    <property type="match status" value="1"/>
</dbReference>
<dbReference type="Pfam" id="PF08338">
    <property type="entry name" value="DUF1731"/>
    <property type="match status" value="1"/>
</dbReference>
<gene>
    <name evidence="4" type="ORF">EEJ31_07660</name>
</gene>
<dbReference type="InterPro" id="IPR010099">
    <property type="entry name" value="SDR39U1"/>
</dbReference>
<evidence type="ECO:0000259" key="2">
    <source>
        <dbReference type="Pfam" id="PF01370"/>
    </source>
</evidence>
<proteinExistence type="inferred from homology"/>
<dbReference type="OrthoDB" id="9801773at2"/>
<dbReference type="InterPro" id="IPR001509">
    <property type="entry name" value="Epimerase_deHydtase"/>
</dbReference>
<dbReference type="Proteomes" id="UP000279859">
    <property type="component" value="Unassembled WGS sequence"/>
</dbReference>
<dbReference type="InterPro" id="IPR013549">
    <property type="entry name" value="DUF1731"/>
</dbReference>
<evidence type="ECO:0000256" key="1">
    <source>
        <dbReference type="ARBA" id="ARBA00009353"/>
    </source>
</evidence>
<dbReference type="SUPFAM" id="SSF51735">
    <property type="entry name" value="NAD(P)-binding Rossmann-fold domains"/>
    <property type="match status" value="1"/>
</dbReference>
<feature type="domain" description="DUF1731" evidence="3">
    <location>
        <begin position="246"/>
        <end position="291"/>
    </location>
</feature>
<evidence type="ECO:0000259" key="3">
    <source>
        <dbReference type="Pfam" id="PF08338"/>
    </source>
</evidence>
<feature type="domain" description="NAD-dependent epimerase/dehydratase" evidence="2">
    <location>
        <begin position="3"/>
        <end position="210"/>
    </location>
</feature>
<evidence type="ECO:0000313" key="4">
    <source>
        <dbReference type="EMBL" id="RNE62486.1"/>
    </source>
</evidence>
<dbReference type="EMBL" id="RDSR01000010">
    <property type="protein sequence ID" value="RNE62486.1"/>
    <property type="molecule type" value="Genomic_DNA"/>
</dbReference>
<dbReference type="AlphaFoldDB" id="A0A3M8LAL3"/>
<dbReference type="InterPro" id="IPR036291">
    <property type="entry name" value="NAD(P)-bd_dom_sf"/>
</dbReference>
<dbReference type="NCBIfam" id="TIGR01777">
    <property type="entry name" value="yfcH"/>
    <property type="match status" value="1"/>
</dbReference>
<reference evidence="4 5" key="1">
    <citation type="submission" date="2018-11" db="EMBL/GenBank/DDBJ databases">
        <title>Cryobacterium sp. nov., isolated from rhizosphere soil of lettuce.</title>
        <authorList>
            <person name="Wang Y."/>
        </authorList>
    </citation>
    <scope>NUCLEOTIDE SEQUENCE [LARGE SCALE GENOMIC DNA]</scope>
    <source>
        <strain evidence="4 5">NEAU-85</strain>
    </source>
</reference>
<sequence>MRVLVSGASGFIGTELCRQLRATGHTPLRLVRRETRSADEFRWEPRTLSIEPGALDGVDAVVNLAGASLSRLPWTPGYRRTILQSRVLSTRTLTDAIARAPQPPRVLVNGSAVGYYGNRPGELLTEDAPAGAGFLAHVAAAWEREANRAAGDTRVVVVRTGLVLGRGGALEPLRLIASLGLAGPLGRGDQHWAWIGHHDEAAAIVHLLAASSLSGPVNLVGPTPATADDVVRAMASAMHRPFLLPVPAPLIRLAMQDAGEDLLLSDQRVSSRTLADDGFHFRDRTPADAVAAPGD</sequence>
<accession>A0A3M8LAL3</accession>
<protein>
    <submittedName>
        <fullName evidence="4">TIGR01777 family protein</fullName>
    </submittedName>
</protein>
<comment type="caution">
    <text evidence="4">The sequence shown here is derived from an EMBL/GenBank/DDBJ whole genome shotgun (WGS) entry which is preliminary data.</text>
</comment>
<evidence type="ECO:0000313" key="5">
    <source>
        <dbReference type="Proteomes" id="UP000279859"/>
    </source>
</evidence>